<dbReference type="OrthoDB" id="1809801at2"/>
<dbReference type="EMBL" id="CP000724">
    <property type="protein sequence ID" value="ABR49574.1"/>
    <property type="molecule type" value="Genomic_DNA"/>
</dbReference>
<dbReference type="RefSeq" id="WP_012064537.1">
    <property type="nucleotide sequence ID" value="NC_009633.1"/>
</dbReference>
<dbReference type="eggNOG" id="COG0189">
    <property type="taxonomic scope" value="Bacteria"/>
</dbReference>
<dbReference type="SUPFAM" id="SSF56059">
    <property type="entry name" value="Glutathione synthetase ATP-binding domain-like"/>
    <property type="match status" value="1"/>
</dbReference>
<dbReference type="Pfam" id="PF14398">
    <property type="entry name" value="ATPgrasp_YheCD"/>
    <property type="match status" value="1"/>
</dbReference>
<gene>
    <name evidence="1" type="ordered locus">Amet_3446</name>
</gene>
<dbReference type="Proteomes" id="UP000001572">
    <property type="component" value="Chromosome"/>
</dbReference>
<evidence type="ECO:0000313" key="1">
    <source>
        <dbReference type="EMBL" id="ABR49574.1"/>
    </source>
</evidence>
<keyword evidence="2" id="KW-1185">Reference proteome</keyword>
<sequence>MTRDNQLMKIHQRYGLFTLGVLNQESYKTLLFLNNIQLKNLKFTPGENLILRVGMTELQVEVATQYINPSMNMLYLSSNVLKDLYYYQGEPLKAIFISKNKFVLGPSLGLTISHYTWKNIDKSHAVKKRALLALEKGILFYCFILNRVNWETNLVKAYCLDPTNNEWVKKRIPLPQVIHDRGSYPGPETVESFNHKGKAHNIQWINTTRTFGKWETFQALSLFRKTSQYLPETALLTSSKLMSFLEKYKHCFIKNNYGRGGRQVVRIEKGEGFYICKTGGSEVKSWEFTDMQKLHSFLHINYGANLVLQQGIFLAKIHHCPFDMRILVQKKPDRRWVVSGLNFRIAKPEAIVTNFSAGARDLFVSPGEELFHAALSWDMLESFSLKTVYAMEKSFGSLGEVGLDVALDRDGKLWLLEANSRPSSIAYREASPEACEQIYGLPLEYASSLVKGNYYN</sequence>
<protein>
    <recommendedName>
        <fullName evidence="3">ATP-grasp domain-containing protein</fullName>
    </recommendedName>
</protein>
<dbReference type="AlphaFoldDB" id="A6TTQ6"/>
<dbReference type="STRING" id="293826.Amet_3446"/>
<name>A6TTQ6_ALKMQ</name>
<dbReference type="KEGG" id="amt:Amet_3446"/>
<dbReference type="InterPro" id="IPR026838">
    <property type="entry name" value="YheC/D"/>
</dbReference>
<reference evidence="2" key="1">
    <citation type="journal article" date="2016" name="Genome Announc.">
        <title>Complete genome sequence of Alkaliphilus metalliredigens strain QYMF, an alkaliphilic and metal-reducing bacterium isolated from borax-contaminated leachate ponds.</title>
        <authorList>
            <person name="Hwang C."/>
            <person name="Copeland A."/>
            <person name="Lucas S."/>
            <person name="Lapidus A."/>
            <person name="Barry K."/>
            <person name="Detter J.C."/>
            <person name="Glavina Del Rio T."/>
            <person name="Hammon N."/>
            <person name="Israni S."/>
            <person name="Dalin E."/>
            <person name="Tice H."/>
            <person name="Pitluck S."/>
            <person name="Chertkov O."/>
            <person name="Brettin T."/>
            <person name="Bruce D."/>
            <person name="Han C."/>
            <person name="Schmutz J."/>
            <person name="Larimer F."/>
            <person name="Land M.L."/>
            <person name="Hauser L."/>
            <person name="Kyrpides N."/>
            <person name="Mikhailova N."/>
            <person name="Ye Q."/>
            <person name="Zhou J."/>
            <person name="Richardson P."/>
            <person name="Fields M.W."/>
        </authorList>
    </citation>
    <scope>NUCLEOTIDE SEQUENCE [LARGE SCALE GENOMIC DNA]</scope>
    <source>
        <strain evidence="2">QYMF</strain>
    </source>
</reference>
<evidence type="ECO:0008006" key="3">
    <source>
        <dbReference type="Google" id="ProtNLM"/>
    </source>
</evidence>
<accession>A6TTQ6</accession>
<dbReference type="HOGENOM" id="CLU_044334_0_1_9"/>
<organism evidence="1 2">
    <name type="scientific">Alkaliphilus metalliredigens (strain QYMF)</name>
    <dbReference type="NCBI Taxonomy" id="293826"/>
    <lineage>
        <taxon>Bacteria</taxon>
        <taxon>Bacillati</taxon>
        <taxon>Bacillota</taxon>
        <taxon>Clostridia</taxon>
        <taxon>Peptostreptococcales</taxon>
        <taxon>Natronincolaceae</taxon>
        <taxon>Alkaliphilus</taxon>
    </lineage>
</organism>
<evidence type="ECO:0000313" key="2">
    <source>
        <dbReference type="Proteomes" id="UP000001572"/>
    </source>
</evidence>
<proteinExistence type="predicted"/>